<reference evidence="1 2" key="1">
    <citation type="submission" date="2019-04" db="EMBL/GenBank/DDBJ databases">
        <title>Corynebacterium endometrii sp. nov., isolated from the uterus of a cow with endometritis.</title>
        <authorList>
            <person name="Ballas P."/>
            <person name="Ruckert C."/>
            <person name="Wagener K."/>
            <person name="Drillich M."/>
            <person name="Kaempfer P."/>
            <person name="Busse H.-J."/>
            <person name="Ehling-Schulz M."/>
        </authorList>
    </citation>
    <scope>NUCLEOTIDE SEQUENCE [LARGE SCALE GENOMIC DNA]</scope>
    <source>
        <strain evidence="1 2">LMM-1653</strain>
    </source>
</reference>
<dbReference type="Proteomes" id="UP000296352">
    <property type="component" value="Chromosome"/>
</dbReference>
<protein>
    <submittedName>
        <fullName evidence="1">Uncharacterized protein</fullName>
    </submittedName>
</protein>
<accession>A0A4P7QI94</accession>
<evidence type="ECO:0000313" key="2">
    <source>
        <dbReference type="Proteomes" id="UP000296352"/>
    </source>
</evidence>
<dbReference type="AlphaFoldDB" id="A0A4P7QI94"/>
<dbReference type="OrthoDB" id="4419031at2"/>
<dbReference type="EMBL" id="CP039247">
    <property type="protein sequence ID" value="QCB29452.1"/>
    <property type="molecule type" value="Genomic_DNA"/>
</dbReference>
<keyword evidence="2" id="KW-1185">Reference proteome</keyword>
<organism evidence="1 2">
    <name type="scientific">Corynebacterium endometrii</name>
    <dbReference type="NCBI Taxonomy" id="2488819"/>
    <lineage>
        <taxon>Bacteria</taxon>
        <taxon>Bacillati</taxon>
        <taxon>Actinomycetota</taxon>
        <taxon>Actinomycetes</taxon>
        <taxon>Mycobacteriales</taxon>
        <taxon>Corynebacteriaceae</taxon>
        <taxon>Corynebacterium</taxon>
    </lineage>
</organism>
<evidence type="ECO:0000313" key="1">
    <source>
        <dbReference type="EMBL" id="QCB29452.1"/>
    </source>
</evidence>
<name>A0A4P7QI94_9CORY</name>
<dbReference type="RefSeq" id="WP_136142033.1">
    <property type="nucleotide sequence ID" value="NZ_CP039247.1"/>
</dbReference>
<gene>
    <name evidence="1" type="ORF">CENDO_11010</name>
</gene>
<dbReference type="KEGG" id="cee:CENDO_11010"/>
<proteinExistence type="predicted"/>
<sequence length="265" mass="28991">MAYDPYYAIGFDEDDFTDLDHYLKEEFGASDYETDFYDNVVSHQDESGVRVSVFDSNLGHPSVVAFSTGKPLIASAYRVIDHLILVQLRRPGQGPEGEVYNQVAASTDEAFHLPPGNPVGGEALFTDKLELSAWGLEYSLFNDVEQWREQGVATADGSATPDTIVPEVLYSESVERFHKDFNPRRVTPIATLAAEITAVERRTNGITGTDFYVCDVNLPTGTLALILPARGDSPEPAAGNVFAGTAFVSATVGYWQSRYESGEQS</sequence>